<feature type="domain" description="Multidrug resistance protein MdtA-like barrel-sandwich hybrid" evidence="5">
    <location>
        <begin position="27"/>
        <end position="97"/>
    </location>
</feature>
<dbReference type="InterPro" id="IPR058625">
    <property type="entry name" value="MdtA-like_BSH"/>
</dbReference>
<comment type="subcellular location">
    <subcellularLocation>
        <location evidence="1">Membrane</location>
        <topology evidence="1">Single-pass membrane protein</topology>
    </subcellularLocation>
</comment>
<organism evidence="7">
    <name type="scientific">marine metagenome</name>
    <dbReference type="NCBI Taxonomy" id="408172"/>
    <lineage>
        <taxon>unclassified sequences</taxon>
        <taxon>metagenomes</taxon>
        <taxon>ecological metagenomes</taxon>
    </lineage>
</organism>
<evidence type="ECO:0000313" key="7">
    <source>
        <dbReference type="EMBL" id="SVC68634.1"/>
    </source>
</evidence>
<keyword evidence="3" id="KW-1133">Transmembrane helix</keyword>
<dbReference type="InterPro" id="IPR058982">
    <property type="entry name" value="Beta-barrel_AprE"/>
</dbReference>
<dbReference type="Gene3D" id="2.40.30.170">
    <property type="match status" value="1"/>
</dbReference>
<dbReference type="PANTHER" id="PTHR30386">
    <property type="entry name" value="MEMBRANE FUSION SUBUNIT OF EMRAB-TOLC MULTIDRUG EFFLUX PUMP"/>
    <property type="match status" value="1"/>
</dbReference>
<dbReference type="AlphaFoldDB" id="A0A382P5D8"/>
<dbReference type="InterPro" id="IPR011053">
    <property type="entry name" value="Single_hybrid_motif"/>
</dbReference>
<sequence>MLWMWFAKVDITTQAVGYVVPESNFTSIDTMVNGQVIEVKVKQGDSVKKGDVILIINPGVGYEPYNVIANIDGRIQTLNYRNPGAVVKKGETILLIVPIDQKLIVAGKLFVKDRGYVKVGQSAKIKLANQDQLKFGPIDATIISISPDAVQSQQGTWYEIELELEQQKFTSGSIDYTLVPGIQVQIFILTGERTILSYVTTPFHNSVGQAL</sequence>
<evidence type="ECO:0000256" key="3">
    <source>
        <dbReference type="ARBA" id="ARBA00022989"/>
    </source>
</evidence>
<dbReference type="Gene3D" id="2.40.50.100">
    <property type="match status" value="1"/>
</dbReference>
<dbReference type="GO" id="GO:0016020">
    <property type="term" value="C:membrane"/>
    <property type="evidence" value="ECO:0007669"/>
    <property type="project" value="UniProtKB-SubCell"/>
</dbReference>
<dbReference type="PANTHER" id="PTHR30386:SF26">
    <property type="entry name" value="TRANSPORT PROTEIN COMB"/>
    <property type="match status" value="1"/>
</dbReference>
<evidence type="ECO:0000256" key="4">
    <source>
        <dbReference type="ARBA" id="ARBA00023136"/>
    </source>
</evidence>
<evidence type="ECO:0000259" key="5">
    <source>
        <dbReference type="Pfam" id="PF25917"/>
    </source>
</evidence>
<gene>
    <name evidence="7" type="ORF">METZ01_LOCUS321488</name>
</gene>
<dbReference type="Pfam" id="PF26002">
    <property type="entry name" value="Beta-barrel_AprE"/>
    <property type="match status" value="1"/>
</dbReference>
<keyword evidence="4" id="KW-0472">Membrane</keyword>
<feature type="non-terminal residue" evidence="7">
    <location>
        <position position="211"/>
    </location>
</feature>
<protein>
    <submittedName>
        <fullName evidence="7">Uncharacterized protein</fullName>
    </submittedName>
</protein>
<dbReference type="InterPro" id="IPR050739">
    <property type="entry name" value="MFP"/>
</dbReference>
<keyword evidence="2" id="KW-0812">Transmembrane</keyword>
<dbReference type="SUPFAM" id="SSF51230">
    <property type="entry name" value="Single hybrid motif"/>
    <property type="match status" value="1"/>
</dbReference>
<name>A0A382P5D8_9ZZZZ</name>
<proteinExistence type="predicted"/>
<feature type="domain" description="AprE-like beta-barrel" evidence="6">
    <location>
        <begin position="103"/>
        <end position="191"/>
    </location>
</feature>
<reference evidence="7" key="1">
    <citation type="submission" date="2018-05" db="EMBL/GenBank/DDBJ databases">
        <authorList>
            <person name="Lanie J.A."/>
            <person name="Ng W.-L."/>
            <person name="Kazmierczak K.M."/>
            <person name="Andrzejewski T.M."/>
            <person name="Davidsen T.M."/>
            <person name="Wayne K.J."/>
            <person name="Tettelin H."/>
            <person name="Glass J.I."/>
            <person name="Rusch D."/>
            <person name="Podicherti R."/>
            <person name="Tsui H.-C.T."/>
            <person name="Winkler M.E."/>
        </authorList>
    </citation>
    <scope>NUCLEOTIDE SEQUENCE</scope>
</reference>
<dbReference type="EMBL" id="UINC01105025">
    <property type="protein sequence ID" value="SVC68634.1"/>
    <property type="molecule type" value="Genomic_DNA"/>
</dbReference>
<dbReference type="Pfam" id="PF25917">
    <property type="entry name" value="BSH_RND"/>
    <property type="match status" value="1"/>
</dbReference>
<accession>A0A382P5D8</accession>
<evidence type="ECO:0000256" key="2">
    <source>
        <dbReference type="ARBA" id="ARBA00022692"/>
    </source>
</evidence>
<evidence type="ECO:0000256" key="1">
    <source>
        <dbReference type="ARBA" id="ARBA00004167"/>
    </source>
</evidence>
<evidence type="ECO:0000259" key="6">
    <source>
        <dbReference type="Pfam" id="PF26002"/>
    </source>
</evidence>